<dbReference type="EMBL" id="WUAV01000002">
    <property type="protein sequence ID" value="KAF1766374.1"/>
    <property type="molecule type" value="Genomic_DNA"/>
</dbReference>
<dbReference type="InterPro" id="IPR001537">
    <property type="entry name" value="SpoU_MeTrfase"/>
</dbReference>
<dbReference type="CTD" id="9815914"/>
<dbReference type="GO" id="GO:0016423">
    <property type="term" value="F:tRNA (guanine) methyltransferase activity"/>
    <property type="evidence" value="ECO:0007669"/>
    <property type="project" value="InterPro"/>
</dbReference>
<feature type="domain" description="tRNA/rRNA methyltransferase SpoU type" evidence="3">
    <location>
        <begin position="1076"/>
        <end position="1217"/>
    </location>
</feature>
<dbReference type="GO" id="GO:0003723">
    <property type="term" value="F:RNA binding"/>
    <property type="evidence" value="ECO:0007669"/>
    <property type="project" value="InterPro"/>
</dbReference>
<proteinExistence type="predicted"/>
<dbReference type="InterPro" id="IPR044748">
    <property type="entry name" value="Trm3/TARBP1_C"/>
</dbReference>
<evidence type="ECO:0000256" key="1">
    <source>
        <dbReference type="ARBA" id="ARBA00022603"/>
    </source>
</evidence>
<evidence type="ECO:0000313" key="5">
    <source>
        <dbReference type="Proteomes" id="UP000483820"/>
    </source>
</evidence>
<dbReference type="PANTHER" id="PTHR12029:SF11">
    <property type="entry name" value="METHYLTRANSFERASE TARBP1-RELATED"/>
    <property type="match status" value="1"/>
</dbReference>
<organism evidence="4 5">
    <name type="scientific">Caenorhabditis remanei</name>
    <name type="common">Caenorhabditis vulgaris</name>
    <dbReference type="NCBI Taxonomy" id="31234"/>
    <lineage>
        <taxon>Eukaryota</taxon>
        <taxon>Metazoa</taxon>
        <taxon>Ecdysozoa</taxon>
        <taxon>Nematoda</taxon>
        <taxon>Chromadorea</taxon>
        <taxon>Rhabditida</taxon>
        <taxon>Rhabditina</taxon>
        <taxon>Rhabditomorpha</taxon>
        <taxon>Rhabditoidea</taxon>
        <taxon>Rhabditidae</taxon>
        <taxon>Peloderinae</taxon>
        <taxon>Caenorhabditis</taxon>
    </lineage>
</organism>
<sequence>MSEPKGEEELTESQIRADWNHRAENVDGDEQVADFLAHIRIVDQSTFQIVLPTLCIVASKPITEPREKDLEAICADVLLDAESTRPSRRAVLACLKEFRFGSAWSDFFTLIEALEEPQFHIIRPVLPRFDALLSAVRENKIEFLWLKTALFRAISHTNGWIRVWTIEKSVAIDCDILKQNHQFITDVVIPSLNNNDVFWRQLEKSKIQEFLLQLGSTVDTIKSTPGFLHNLLKSVESLSCPTAIFLVVSTFTRIKREEILNDDDVALMRRVVLRVRYIPHRSIRITTIRNLVIFYANVAHLTPIILEELSNLIGFISQDATTSMIDSIFQQIHQIIISTGYQSSEDHCVSLFENKFGEDVKNLELHAKMWWISMGTDQSLQEKLFSKIQLEVSELLGEKTSRDLATQLFLLKERPSNLKCNNDVLECMKNDLGEYILSKVVSNEGSKREFQLLQSLYIPLFLKYCCHLVTPFAIAVIKVLTEIKECETTAFLLTFFEAIVENVSEDHLKILGANFFEYLGGSDVIGMKRQKKSVDEYDSKEFNSIVATLHSLRIKLLNKFITEVDVNSFLSECIEQLDIASAFPVKQQICHLISRFIRKCSDHKLAMQCIRACSNIVNEEKKSLNSLPALECFVNVTLSGPQNNPEVCRESIEYIESQLSIACQSTPVALILVNAITKYRTNLNISWAPIIVKLALFGPVPKKESRVLSYAYSKIFDEEDTLLENDQIERLDEVVQKARFKAVILSLKLSSEGYKTWPAALIEEIFNASAILDQSSSRSFGLSMAHRQKTRGVELLHLLAAKIEDEALASKIFDFCISCVVDPCQQFSIKLIVEWTLARLCIKFEKLFEKLIDSDFEKNMASQRIGSMCSWLNVLMLISRAAPRLVDSCLDKVIVWCTAQNFPVRCTALAAARLMFSTFDKDHRKKWRLVKSIVNFDGEPSGNSKRVIENLCTDFYFAKLHINDHFDFQTILSIVASRTGMPPEETISEKIISQLNTDPNFVKSTNEDVEFLSAPSEVYSALSKNASCAPTMENDNAVDDDELFVSSEDPIEEVVTSSFQRKIVKDSEVKDDGVSLIVVASLVDKPNNLGGICRTSEIFGVDTLVVADVLVAQDSNFKALSMSSENWQKIEGVKPANLLEYLQGLRSQGYTVIAAEQTTDSVMMHNFVFPKKAVIVMGDEKEGVPVNLLRAVDQTVEIKQVGHTRSLNVHVTAALMIAKFAEQVRFAKN</sequence>
<accession>A0A6A5HIA8</accession>
<dbReference type="RefSeq" id="XP_003113483.2">
    <property type="nucleotide sequence ID" value="XM_003113435.2"/>
</dbReference>
<evidence type="ECO:0000256" key="2">
    <source>
        <dbReference type="ARBA" id="ARBA00022679"/>
    </source>
</evidence>
<dbReference type="GeneID" id="9815914"/>
<dbReference type="Pfam" id="PF00588">
    <property type="entry name" value="SpoU_methylase"/>
    <property type="match status" value="1"/>
</dbReference>
<comment type="caution">
    <text evidence="4">The sequence shown here is derived from an EMBL/GenBank/DDBJ whole genome shotgun (WGS) entry which is preliminary data.</text>
</comment>
<evidence type="ECO:0000313" key="4">
    <source>
        <dbReference type="EMBL" id="KAF1766374.1"/>
    </source>
</evidence>
<dbReference type="InterPro" id="IPR029028">
    <property type="entry name" value="Alpha/beta_knot_MTases"/>
</dbReference>
<dbReference type="PANTHER" id="PTHR12029">
    <property type="entry name" value="RNA METHYLTRANSFERASE"/>
    <property type="match status" value="1"/>
</dbReference>
<protein>
    <recommendedName>
        <fullName evidence="3">tRNA/rRNA methyltransferase SpoU type domain-containing protein</fullName>
    </recommendedName>
</protein>
<dbReference type="InterPro" id="IPR045330">
    <property type="entry name" value="TRM3/TARBP1"/>
</dbReference>
<evidence type="ECO:0000259" key="3">
    <source>
        <dbReference type="Pfam" id="PF00588"/>
    </source>
</evidence>
<dbReference type="CDD" id="cd18091">
    <property type="entry name" value="SpoU-like_TRM3-like"/>
    <property type="match status" value="1"/>
</dbReference>
<dbReference type="Proteomes" id="UP000483820">
    <property type="component" value="Chromosome II"/>
</dbReference>
<dbReference type="AlphaFoldDB" id="A0A6A5HIA8"/>
<reference evidence="4 5" key="1">
    <citation type="submission" date="2019-12" db="EMBL/GenBank/DDBJ databases">
        <title>Chromosome-level assembly of the Caenorhabditis remanei genome.</title>
        <authorList>
            <person name="Teterina A.A."/>
            <person name="Willis J.H."/>
            <person name="Phillips P.C."/>
        </authorList>
    </citation>
    <scope>NUCLEOTIDE SEQUENCE [LARGE SCALE GENOMIC DNA]</scope>
    <source>
        <strain evidence="4 5">PX506</strain>
        <tissue evidence="4">Whole organism</tissue>
    </source>
</reference>
<dbReference type="SUPFAM" id="SSF75217">
    <property type="entry name" value="alpha/beta knot"/>
    <property type="match status" value="1"/>
</dbReference>
<keyword evidence="2" id="KW-0808">Transferase</keyword>
<gene>
    <name evidence="4" type="ORF">GCK72_006331</name>
</gene>
<dbReference type="GO" id="GO:0030488">
    <property type="term" value="P:tRNA methylation"/>
    <property type="evidence" value="ECO:0007669"/>
    <property type="project" value="InterPro"/>
</dbReference>
<dbReference type="KEGG" id="crq:GCK72_006331"/>
<dbReference type="InterPro" id="IPR029026">
    <property type="entry name" value="tRNA_m1G_MTases_N"/>
</dbReference>
<name>A0A6A5HIA8_CAERE</name>
<dbReference type="Gene3D" id="3.40.1280.10">
    <property type="match status" value="1"/>
</dbReference>
<keyword evidence="1" id="KW-0489">Methyltransferase</keyword>